<dbReference type="EMBL" id="NXAO01000019">
    <property type="protein sequence ID" value="PHO15790.1"/>
    <property type="molecule type" value="Genomic_DNA"/>
</dbReference>
<dbReference type="Proteomes" id="UP000264693">
    <property type="component" value="Chromosome"/>
</dbReference>
<reference evidence="1 4" key="3">
    <citation type="submission" date="2018-08" db="EMBL/GenBank/DDBJ databases">
        <title>Complete genome of the Arcobacter marinus type strain JCM 15502.</title>
        <authorList>
            <person name="Miller W.G."/>
            <person name="Yee E."/>
            <person name="Huynh S."/>
            <person name="Parker C.T."/>
        </authorList>
    </citation>
    <scope>NUCLEOTIDE SEQUENCE [LARGE SCALE GENOMIC DNA]</scope>
    <source>
        <strain evidence="1 4">JCM 15502</strain>
    </source>
</reference>
<dbReference type="AlphaFoldDB" id="A0A347TGT4"/>
<gene>
    <name evidence="1" type="ORF">AMRN_0010</name>
    <name evidence="2" type="ORF">CPH92_05025</name>
</gene>
<accession>A0A347TGT4</accession>
<evidence type="ECO:0000313" key="4">
    <source>
        <dbReference type="Proteomes" id="UP000264693"/>
    </source>
</evidence>
<dbReference type="RefSeq" id="WP_099310660.1">
    <property type="nucleotide sequence ID" value="NZ_CP032101.1"/>
</dbReference>
<evidence type="ECO:0000313" key="2">
    <source>
        <dbReference type="EMBL" id="PHO15790.1"/>
    </source>
</evidence>
<dbReference type="KEGG" id="amar:AMRN_0010"/>
<dbReference type="EMBL" id="CP032101">
    <property type="protein sequence ID" value="AXX85812.1"/>
    <property type="molecule type" value="Genomic_DNA"/>
</dbReference>
<reference evidence="3" key="1">
    <citation type="submission" date="2017-09" db="EMBL/GenBank/DDBJ databases">
        <title>Arcobacter canalis sp. nov., a new species isolated from a water canal contaminated with urban sewage.</title>
        <authorList>
            <person name="Perez-Cataluna A."/>
            <person name="Salas-Masso N."/>
            <person name="Figueras M.J."/>
        </authorList>
    </citation>
    <scope>NUCLEOTIDE SEQUENCE [LARGE SCALE GENOMIC DNA]</scope>
    <source>
        <strain evidence="3">CECT 7727</strain>
    </source>
</reference>
<evidence type="ECO:0000313" key="3">
    <source>
        <dbReference type="Proteomes" id="UP000224740"/>
    </source>
</evidence>
<name>A0A347TGT4_9BACT</name>
<dbReference type="GO" id="GO:0003677">
    <property type="term" value="F:DNA binding"/>
    <property type="evidence" value="ECO:0007669"/>
    <property type="project" value="UniProtKB-KW"/>
</dbReference>
<dbReference type="Proteomes" id="UP000224740">
    <property type="component" value="Unassembled WGS sequence"/>
</dbReference>
<evidence type="ECO:0000313" key="1">
    <source>
        <dbReference type="EMBL" id="AXX85812.1"/>
    </source>
</evidence>
<proteinExistence type="predicted"/>
<organism evidence="1 4">
    <name type="scientific">Malaciobacter marinus</name>
    <dbReference type="NCBI Taxonomy" id="505249"/>
    <lineage>
        <taxon>Bacteria</taxon>
        <taxon>Pseudomonadati</taxon>
        <taxon>Campylobacterota</taxon>
        <taxon>Epsilonproteobacteria</taxon>
        <taxon>Campylobacterales</taxon>
        <taxon>Arcobacteraceae</taxon>
        <taxon>Malaciobacter</taxon>
    </lineage>
</organism>
<reference evidence="2" key="2">
    <citation type="submission" date="2017-09" db="EMBL/GenBank/DDBJ databases">
        <authorList>
            <person name="Perez-Cataluna A."/>
            <person name="Figueras M.J."/>
            <person name="Salas-Masso N."/>
        </authorList>
    </citation>
    <scope>NUCLEOTIDE SEQUENCE</scope>
    <source>
        <strain evidence="2">CECT 7727</strain>
    </source>
</reference>
<sequence>MERLVTTSQAAQILGLSLQGVHYRIKNNQLKSIKKSGKTYVYISEHVEDKSKENEKPVEIIEIKELIKVKDEQIDLLKKNMKWMKKQYTSEIIRLEKNQKKIIEVFNREIDLLQSAFNEMRSIYKPQIQNQKKTQEAEEKTQKPINDEIRYITLQKFTKMMKAYGKSDLEIKTIILTGVKSKDHRFLYDKKSKKVIIKDSDFKDFL</sequence>
<keyword evidence="3" id="KW-1185">Reference proteome</keyword>
<keyword evidence="2" id="KW-0238">DNA-binding</keyword>
<protein>
    <submittedName>
        <fullName evidence="2">DNA-binding protein</fullName>
    </submittedName>
</protein>